<evidence type="ECO:0000256" key="5">
    <source>
        <dbReference type="ARBA" id="ARBA00023163"/>
    </source>
</evidence>
<dbReference type="InterPro" id="IPR001789">
    <property type="entry name" value="Sig_transdc_resp-reg_receiver"/>
</dbReference>
<keyword evidence="5" id="KW-0804">Transcription</keyword>
<dbReference type="EMBL" id="FOIA01000036">
    <property type="protein sequence ID" value="SET55587.1"/>
    <property type="molecule type" value="Genomic_DNA"/>
</dbReference>
<dbReference type="GO" id="GO:0005829">
    <property type="term" value="C:cytosol"/>
    <property type="evidence" value="ECO:0007669"/>
    <property type="project" value="TreeGrafter"/>
</dbReference>
<evidence type="ECO:0000256" key="2">
    <source>
        <dbReference type="ARBA" id="ARBA00023012"/>
    </source>
</evidence>
<keyword evidence="4 7" id="KW-0238">DNA-binding</keyword>
<dbReference type="InterPro" id="IPR011006">
    <property type="entry name" value="CheY-like_superfamily"/>
</dbReference>
<feature type="DNA-binding region" description="OmpR/PhoB-type" evidence="7">
    <location>
        <begin position="125"/>
        <end position="222"/>
    </location>
</feature>
<feature type="domain" description="OmpR/PhoB-type" evidence="9">
    <location>
        <begin position="125"/>
        <end position="222"/>
    </location>
</feature>
<dbReference type="CDD" id="cd00383">
    <property type="entry name" value="trans_reg_C"/>
    <property type="match status" value="1"/>
</dbReference>
<reference evidence="11" key="1">
    <citation type="submission" date="2016-10" db="EMBL/GenBank/DDBJ databases">
        <authorList>
            <person name="Varghese N."/>
            <person name="Submissions S."/>
        </authorList>
    </citation>
    <scope>NUCLEOTIDE SEQUENCE [LARGE SCALE GENOMIC DNA]</scope>
    <source>
        <strain evidence="11">Nm71</strain>
    </source>
</reference>
<organism evidence="10 11">
    <name type="scientific">Nitrosomonas marina</name>
    <dbReference type="NCBI Taxonomy" id="917"/>
    <lineage>
        <taxon>Bacteria</taxon>
        <taxon>Pseudomonadati</taxon>
        <taxon>Pseudomonadota</taxon>
        <taxon>Betaproteobacteria</taxon>
        <taxon>Nitrosomonadales</taxon>
        <taxon>Nitrosomonadaceae</taxon>
        <taxon>Nitrosomonas</taxon>
    </lineage>
</organism>
<dbReference type="Proteomes" id="UP000199345">
    <property type="component" value="Unassembled WGS sequence"/>
</dbReference>
<dbReference type="Pfam" id="PF00072">
    <property type="entry name" value="Response_reg"/>
    <property type="match status" value="1"/>
</dbReference>
<name>A0A1I0FE24_9PROT</name>
<accession>A0A1I0FE24</accession>
<evidence type="ECO:0000256" key="3">
    <source>
        <dbReference type="ARBA" id="ARBA00023015"/>
    </source>
</evidence>
<gene>
    <name evidence="10" type="ORF">SAMN05216326_13615</name>
</gene>
<evidence type="ECO:0000256" key="7">
    <source>
        <dbReference type="PROSITE-ProRule" id="PRU01091"/>
    </source>
</evidence>
<proteinExistence type="predicted"/>
<evidence type="ECO:0000256" key="4">
    <source>
        <dbReference type="ARBA" id="ARBA00023125"/>
    </source>
</evidence>
<evidence type="ECO:0000313" key="10">
    <source>
        <dbReference type="EMBL" id="SET55587.1"/>
    </source>
</evidence>
<dbReference type="GO" id="GO:0032993">
    <property type="term" value="C:protein-DNA complex"/>
    <property type="evidence" value="ECO:0007669"/>
    <property type="project" value="TreeGrafter"/>
</dbReference>
<dbReference type="SMART" id="SM00862">
    <property type="entry name" value="Trans_reg_C"/>
    <property type="match status" value="1"/>
</dbReference>
<dbReference type="GO" id="GO:0000976">
    <property type="term" value="F:transcription cis-regulatory region binding"/>
    <property type="evidence" value="ECO:0007669"/>
    <property type="project" value="TreeGrafter"/>
</dbReference>
<dbReference type="SUPFAM" id="SSF52172">
    <property type="entry name" value="CheY-like"/>
    <property type="match status" value="1"/>
</dbReference>
<evidence type="ECO:0000313" key="11">
    <source>
        <dbReference type="Proteomes" id="UP000199345"/>
    </source>
</evidence>
<dbReference type="SMART" id="SM00448">
    <property type="entry name" value="REC"/>
    <property type="match status" value="1"/>
</dbReference>
<dbReference type="InterPro" id="IPR036388">
    <property type="entry name" value="WH-like_DNA-bd_sf"/>
</dbReference>
<keyword evidence="3" id="KW-0805">Transcription regulation</keyword>
<dbReference type="Gene3D" id="1.10.10.10">
    <property type="entry name" value="Winged helix-like DNA-binding domain superfamily/Winged helix DNA-binding domain"/>
    <property type="match status" value="1"/>
</dbReference>
<dbReference type="RefSeq" id="WP_090661155.1">
    <property type="nucleotide sequence ID" value="NZ_FOIA01000036.1"/>
</dbReference>
<dbReference type="InterPro" id="IPR001867">
    <property type="entry name" value="OmpR/PhoB-type_DNA-bd"/>
</dbReference>
<evidence type="ECO:0000256" key="6">
    <source>
        <dbReference type="PROSITE-ProRule" id="PRU00169"/>
    </source>
</evidence>
<keyword evidence="1 6" id="KW-0597">Phosphoprotein</keyword>
<dbReference type="InterPro" id="IPR039420">
    <property type="entry name" value="WalR-like"/>
</dbReference>
<feature type="domain" description="Response regulatory" evidence="8">
    <location>
        <begin position="2"/>
        <end position="117"/>
    </location>
</feature>
<dbReference type="Gene3D" id="6.10.250.690">
    <property type="match status" value="1"/>
</dbReference>
<keyword evidence="11" id="KW-1185">Reference proteome</keyword>
<evidence type="ECO:0000259" key="9">
    <source>
        <dbReference type="PROSITE" id="PS51755"/>
    </source>
</evidence>
<protein>
    <submittedName>
        <fullName evidence="10">DNA-binding response regulator, OmpR family, contains REC and winged-helix (WHTH) domain</fullName>
    </submittedName>
</protein>
<dbReference type="FunFam" id="3.40.50.2300:FF:000001">
    <property type="entry name" value="DNA-binding response regulator PhoB"/>
    <property type="match status" value="1"/>
</dbReference>
<dbReference type="Gene3D" id="3.40.50.2300">
    <property type="match status" value="1"/>
</dbReference>
<feature type="modified residue" description="4-aspartylphosphate" evidence="6">
    <location>
        <position position="51"/>
    </location>
</feature>
<dbReference type="PROSITE" id="PS50110">
    <property type="entry name" value="RESPONSE_REGULATORY"/>
    <property type="match status" value="1"/>
</dbReference>
<dbReference type="GO" id="GO:0000156">
    <property type="term" value="F:phosphorelay response regulator activity"/>
    <property type="evidence" value="ECO:0007669"/>
    <property type="project" value="TreeGrafter"/>
</dbReference>
<dbReference type="GO" id="GO:0006355">
    <property type="term" value="P:regulation of DNA-templated transcription"/>
    <property type="evidence" value="ECO:0007669"/>
    <property type="project" value="InterPro"/>
</dbReference>
<dbReference type="PANTHER" id="PTHR48111:SF22">
    <property type="entry name" value="REGULATOR OF RPOS"/>
    <property type="match status" value="1"/>
</dbReference>
<dbReference type="AlphaFoldDB" id="A0A1I0FE24"/>
<evidence type="ECO:0000256" key="1">
    <source>
        <dbReference type="ARBA" id="ARBA00022553"/>
    </source>
</evidence>
<evidence type="ECO:0000259" key="8">
    <source>
        <dbReference type="PROSITE" id="PS50110"/>
    </source>
</evidence>
<keyword evidence="2" id="KW-0902">Two-component regulatory system</keyword>
<dbReference type="Pfam" id="PF00486">
    <property type="entry name" value="Trans_reg_C"/>
    <property type="match status" value="1"/>
</dbReference>
<dbReference type="CDD" id="cd17574">
    <property type="entry name" value="REC_OmpR"/>
    <property type="match status" value="1"/>
</dbReference>
<dbReference type="OrthoDB" id="9802426at2"/>
<sequence>MNVLIIEDTQDIAASIYDYLENMGYTIDAASDGVTGLHLAVTKEYDIVILDLNLPGIDGVDLCRRIRRDAQKVVPVLMLTSRDSLDNKLEGFHSGADDYMTKPFCLKELAARVKVLSERGKRLPDSQLMVGDLVLDTHTHKVSRAGRQINLNPKLFRIILYFMQNPHRVIEREELEYAVWRDNPPDSDSLRTHLCHLRQVIDKPFDQPLLHTVRGFGYKLTDEYAEND</sequence>
<dbReference type="PROSITE" id="PS51755">
    <property type="entry name" value="OMPR_PHOB"/>
    <property type="match status" value="1"/>
</dbReference>
<dbReference type="PANTHER" id="PTHR48111">
    <property type="entry name" value="REGULATOR OF RPOS"/>
    <property type="match status" value="1"/>
</dbReference>